<reference evidence="10 11" key="1">
    <citation type="submission" date="2020-07" db="EMBL/GenBank/DDBJ databases">
        <title>Sequencing the genomes of 1000 actinobacteria strains.</title>
        <authorList>
            <person name="Klenk H.-P."/>
        </authorList>
    </citation>
    <scope>NUCLEOTIDE SEQUENCE [LARGE SCALE GENOMIC DNA]</scope>
    <source>
        <strain evidence="10 11">DSM 18965</strain>
    </source>
</reference>
<keyword evidence="4 9" id="KW-0812">Transmembrane</keyword>
<sequence>MDVLLQQLVNGLALGSVYAMFGLGFGLMLATLGVLNAAHGTFATWGALIALYLLNDAGLGFWTSALLGVLASGLLAVLVDLIAFQPIRRRGGDLLPALITSIGVWIFLLAAARMVTDAKTSRFDPERSPSGTFEVLGLTLARTQLVGMLAVVVVGVGLYTLLHRTRTGAAMRAVGFSPMAAALSGVDARRVVAITAFLSGAVAAVAGITMGLNTSTINFVLGEGLLLKGFAAVIIGGFGDVRGTVLGGLFLGVAEVLTGQYVSGSARDAVTFGLLLGFLVFRPNGIFGSAATLAKVRA</sequence>
<dbReference type="EMBL" id="JACCBE010000001">
    <property type="protein sequence ID" value="NYD59527.1"/>
    <property type="molecule type" value="Genomic_DNA"/>
</dbReference>
<name>A0A7Y9JRR0_9ACTN</name>
<feature type="transmembrane region" description="Helical" evidence="9">
    <location>
        <begin position="12"/>
        <end position="30"/>
    </location>
</feature>
<evidence type="ECO:0000256" key="2">
    <source>
        <dbReference type="ARBA" id="ARBA00022448"/>
    </source>
</evidence>
<dbReference type="GO" id="GO:0005886">
    <property type="term" value="C:plasma membrane"/>
    <property type="evidence" value="ECO:0007669"/>
    <property type="project" value="UniProtKB-SubCell"/>
</dbReference>
<dbReference type="Pfam" id="PF02653">
    <property type="entry name" value="BPD_transp_2"/>
    <property type="match status" value="1"/>
</dbReference>
<feature type="transmembrane region" description="Helical" evidence="9">
    <location>
        <begin position="37"/>
        <end position="54"/>
    </location>
</feature>
<comment type="subcellular location">
    <subcellularLocation>
        <location evidence="1">Cell membrane</location>
        <topology evidence="1">Multi-pass membrane protein</topology>
    </subcellularLocation>
</comment>
<feature type="transmembrane region" description="Helical" evidence="9">
    <location>
        <begin position="191"/>
        <end position="211"/>
    </location>
</feature>
<evidence type="ECO:0000256" key="3">
    <source>
        <dbReference type="ARBA" id="ARBA00022475"/>
    </source>
</evidence>
<evidence type="ECO:0000256" key="1">
    <source>
        <dbReference type="ARBA" id="ARBA00004651"/>
    </source>
</evidence>
<evidence type="ECO:0000313" key="11">
    <source>
        <dbReference type="Proteomes" id="UP000516957"/>
    </source>
</evidence>
<feature type="transmembrane region" description="Helical" evidence="9">
    <location>
        <begin position="245"/>
        <end position="263"/>
    </location>
</feature>
<evidence type="ECO:0000313" key="10">
    <source>
        <dbReference type="EMBL" id="NYD59527.1"/>
    </source>
</evidence>
<evidence type="ECO:0000256" key="6">
    <source>
        <dbReference type="ARBA" id="ARBA00022989"/>
    </source>
</evidence>
<proteinExistence type="inferred from homology"/>
<keyword evidence="2" id="KW-0813">Transport</keyword>
<dbReference type="Proteomes" id="UP000516957">
    <property type="component" value="Unassembled WGS sequence"/>
</dbReference>
<feature type="transmembrane region" description="Helical" evidence="9">
    <location>
        <begin position="217"/>
        <end position="238"/>
    </location>
</feature>
<feature type="transmembrane region" description="Helical" evidence="9">
    <location>
        <begin position="60"/>
        <end position="82"/>
    </location>
</feature>
<comment type="similarity">
    <text evidence="8">Belongs to the binding-protein-dependent transport system permease family. LivHM subfamily.</text>
</comment>
<dbReference type="CDD" id="cd06582">
    <property type="entry name" value="TM_PBP1_LivH_like"/>
    <property type="match status" value="1"/>
</dbReference>
<keyword evidence="7 9" id="KW-0472">Membrane</keyword>
<keyword evidence="11" id="KW-1185">Reference proteome</keyword>
<organism evidence="10 11">
    <name type="scientific">Nocardioides marinisabuli</name>
    <dbReference type="NCBI Taxonomy" id="419476"/>
    <lineage>
        <taxon>Bacteria</taxon>
        <taxon>Bacillati</taxon>
        <taxon>Actinomycetota</taxon>
        <taxon>Actinomycetes</taxon>
        <taxon>Propionibacteriales</taxon>
        <taxon>Nocardioidaceae</taxon>
        <taxon>Nocardioides</taxon>
    </lineage>
</organism>
<evidence type="ECO:0000256" key="8">
    <source>
        <dbReference type="ARBA" id="ARBA00037998"/>
    </source>
</evidence>
<dbReference type="RefSeq" id="WP_179616965.1">
    <property type="nucleotide sequence ID" value="NZ_CP059163.1"/>
</dbReference>
<gene>
    <name evidence="10" type="ORF">BKA08_003765</name>
</gene>
<dbReference type="GO" id="GO:0022857">
    <property type="term" value="F:transmembrane transporter activity"/>
    <property type="evidence" value="ECO:0007669"/>
    <property type="project" value="InterPro"/>
</dbReference>
<evidence type="ECO:0000256" key="7">
    <source>
        <dbReference type="ARBA" id="ARBA00023136"/>
    </source>
</evidence>
<protein>
    <submittedName>
        <fullName evidence="10">Branched-chain amino acid transport system permease protein</fullName>
    </submittedName>
</protein>
<dbReference type="PANTHER" id="PTHR11795">
    <property type="entry name" value="BRANCHED-CHAIN AMINO ACID TRANSPORT SYSTEM PERMEASE PROTEIN LIVH"/>
    <property type="match status" value="1"/>
</dbReference>
<dbReference type="AlphaFoldDB" id="A0A7Y9JRR0"/>
<keyword evidence="6 9" id="KW-1133">Transmembrane helix</keyword>
<feature type="transmembrane region" description="Helical" evidence="9">
    <location>
        <begin position="135"/>
        <end position="162"/>
    </location>
</feature>
<dbReference type="PANTHER" id="PTHR11795:SF445">
    <property type="entry name" value="AMINO ACID ABC TRANSPORTER PERMEASE PROTEIN"/>
    <property type="match status" value="1"/>
</dbReference>
<feature type="transmembrane region" description="Helical" evidence="9">
    <location>
        <begin position="269"/>
        <end position="294"/>
    </location>
</feature>
<keyword evidence="3" id="KW-1003">Cell membrane</keyword>
<evidence type="ECO:0000256" key="5">
    <source>
        <dbReference type="ARBA" id="ARBA00022970"/>
    </source>
</evidence>
<dbReference type="InterPro" id="IPR001851">
    <property type="entry name" value="ABC_transp_permease"/>
</dbReference>
<accession>A0A7Y9JRR0</accession>
<dbReference type="InterPro" id="IPR052157">
    <property type="entry name" value="BCAA_transport_permease"/>
</dbReference>
<comment type="caution">
    <text evidence="10">The sequence shown here is derived from an EMBL/GenBank/DDBJ whole genome shotgun (WGS) entry which is preliminary data.</text>
</comment>
<evidence type="ECO:0000256" key="9">
    <source>
        <dbReference type="SAM" id="Phobius"/>
    </source>
</evidence>
<feature type="transmembrane region" description="Helical" evidence="9">
    <location>
        <begin position="94"/>
        <end position="115"/>
    </location>
</feature>
<dbReference type="GO" id="GO:0006865">
    <property type="term" value="P:amino acid transport"/>
    <property type="evidence" value="ECO:0007669"/>
    <property type="project" value="UniProtKB-KW"/>
</dbReference>
<evidence type="ECO:0000256" key="4">
    <source>
        <dbReference type="ARBA" id="ARBA00022692"/>
    </source>
</evidence>
<keyword evidence="5" id="KW-0029">Amino-acid transport</keyword>